<gene>
    <name evidence="1" type="ORF">LX73_0398</name>
</gene>
<dbReference type="AlphaFoldDB" id="A0A5D3YQ46"/>
<evidence type="ECO:0000313" key="1">
    <source>
        <dbReference type="EMBL" id="TYP95103.1"/>
    </source>
</evidence>
<evidence type="ECO:0008006" key="3">
    <source>
        <dbReference type="Google" id="ProtNLM"/>
    </source>
</evidence>
<evidence type="ECO:0000313" key="2">
    <source>
        <dbReference type="Proteomes" id="UP000324595"/>
    </source>
</evidence>
<sequence length="303" mass="32340">MLGISCCSFAQSNGLELLTIGPGTKALALNETVTASLLGGSDIYANPANLALEPSSNLNADYSSWIAGLSIAHAAVNFKKGPRALAFGFLGAQTDNIALRGNQAGPANGTFSISFLSLSGAYAHQVGPITLGATLQYLWEEYYIYSASGYSASFGAATKLWNDRIHLGTSFLNLGQMNELRSEASTLPTRFKAGINIEVITFTAPQNNFPITMQLLNDWVIPTNQIQNTTQSTTRATPYTTMAVQLEVAETITLQSGYNAGDTVRRWSAGAEFTIGSVRANYSLSPFETGFGTAHSLGINYQF</sequence>
<dbReference type="EMBL" id="VNHY01000001">
    <property type="protein sequence ID" value="TYP95103.1"/>
    <property type="molecule type" value="Genomic_DNA"/>
</dbReference>
<reference evidence="1 2" key="1">
    <citation type="submission" date="2019-07" db="EMBL/GenBank/DDBJ databases">
        <title>Genomic Encyclopedia of Archaeal and Bacterial Type Strains, Phase II (KMG-II): from individual species to whole genera.</title>
        <authorList>
            <person name="Goeker M."/>
        </authorList>
    </citation>
    <scope>NUCLEOTIDE SEQUENCE [LARGE SCALE GENOMIC DNA]</scope>
    <source>
        <strain evidence="1 2">DSM 21935</strain>
    </source>
</reference>
<organism evidence="1 2">
    <name type="scientific">Fodinibius salinus</name>
    <dbReference type="NCBI Taxonomy" id="860790"/>
    <lineage>
        <taxon>Bacteria</taxon>
        <taxon>Pseudomonadati</taxon>
        <taxon>Balneolota</taxon>
        <taxon>Balneolia</taxon>
        <taxon>Balneolales</taxon>
        <taxon>Balneolaceae</taxon>
        <taxon>Fodinibius</taxon>
    </lineage>
</organism>
<accession>A0A5D3YQ46</accession>
<protein>
    <recommendedName>
        <fullName evidence="3">Outer membrane protein transport protein (OMPP1/FadL/TodX)</fullName>
    </recommendedName>
</protein>
<name>A0A5D3YQ46_9BACT</name>
<keyword evidence="2" id="KW-1185">Reference proteome</keyword>
<proteinExistence type="predicted"/>
<dbReference type="Proteomes" id="UP000324595">
    <property type="component" value="Unassembled WGS sequence"/>
</dbReference>
<comment type="caution">
    <text evidence="1">The sequence shown here is derived from an EMBL/GenBank/DDBJ whole genome shotgun (WGS) entry which is preliminary data.</text>
</comment>